<organism evidence="1 2">
    <name type="scientific">Butyricicoccus faecihominis</name>
    <dbReference type="NCBI Taxonomy" id="1712515"/>
    <lineage>
        <taxon>Bacteria</taxon>
        <taxon>Bacillati</taxon>
        <taxon>Bacillota</taxon>
        <taxon>Clostridia</taxon>
        <taxon>Eubacteriales</taxon>
        <taxon>Butyricicoccaceae</taxon>
        <taxon>Butyricicoccus</taxon>
    </lineage>
</organism>
<accession>A0ABQ1E051</accession>
<evidence type="ECO:0000313" key="1">
    <source>
        <dbReference type="EMBL" id="GFO88335.1"/>
    </source>
</evidence>
<dbReference type="Proteomes" id="UP000620147">
    <property type="component" value="Unassembled WGS sequence"/>
</dbReference>
<name>A0ABQ1E051_9FIRM</name>
<dbReference type="EMBL" id="BLYJ01000017">
    <property type="protein sequence ID" value="GFO88335.1"/>
    <property type="molecule type" value="Genomic_DNA"/>
</dbReference>
<protein>
    <submittedName>
        <fullName evidence="1">Uncharacterized protein</fullName>
    </submittedName>
</protein>
<sequence>MPIYLTEQYSKAVEKLYTHTSFLRPHCKAHVDMIGKKTCKVYQILTSELNDYKREGKDRYGVPNDVQDIVHEYTITQDKSFTATVDKGDGSQQAISNKAGQYLRQQISEKCVPYGDKYGFSRIARFGHIQGVSAAPTKSDIISTVYDAAAYMDNHYVPDDGRILFVRVSDYKKIILSDEWVKLDNLAGKQLPTGVVGQVAGFTVVKVPDRLFPTDVYLMAIHEQALAFPYTIDDTKIHIDPPGTSGSLVEGRQIFDLFVLSSRADSVVVVAKAASQQACTVAISSHSATVTAADADEIWYTLDGSDPRFSANRMLVASGGTVATKAGETIKVVAFGKGGKLTSDVAEATDK</sequence>
<comment type="caution">
    <text evidence="1">The sequence shown here is derived from an EMBL/GenBank/DDBJ whole genome shotgun (WGS) entry which is preliminary data.</text>
</comment>
<evidence type="ECO:0000313" key="2">
    <source>
        <dbReference type="Proteomes" id="UP000620147"/>
    </source>
</evidence>
<reference evidence="1 2" key="1">
    <citation type="submission" date="2020-06" db="EMBL/GenBank/DDBJ databases">
        <title>Characterization of fructooligosaccharide metabolism and fructooligosaccharide-degrading enzymes in human commensal butyrate producers.</title>
        <authorList>
            <person name="Tanno H."/>
            <person name="Fujii T."/>
            <person name="Hirano K."/>
            <person name="Maeno S."/>
            <person name="Tonozuka T."/>
            <person name="Sakamoto M."/>
            <person name="Ohkuma M."/>
            <person name="Tochio T."/>
            <person name="Endo A."/>
        </authorList>
    </citation>
    <scope>NUCLEOTIDE SEQUENCE [LARGE SCALE GENOMIC DNA]</scope>
    <source>
        <strain evidence="1 2">JCM 31056</strain>
    </source>
</reference>
<proteinExistence type="predicted"/>
<gene>
    <name evidence="1" type="ORF">BUFA31_14990</name>
</gene>
<dbReference type="RefSeq" id="WP_188885742.1">
    <property type="nucleotide sequence ID" value="NZ_BLYJ01000017.1"/>
</dbReference>
<keyword evidence="2" id="KW-1185">Reference proteome</keyword>